<feature type="transmembrane region" description="Helical" evidence="1">
    <location>
        <begin position="102"/>
        <end position="121"/>
    </location>
</feature>
<keyword evidence="1" id="KW-0812">Transmembrane</keyword>
<keyword evidence="1" id="KW-1133">Transmembrane helix</keyword>
<feature type="transmembrane region" description="Helical" evidence="1">
    <location>
        <begin position="276"/>
        <end position="295"/>
    </location>
</feature>
<dbReference type="Proteomes" id="UP001357733">
    <property type="component" value="Unassembled WGS sequence"/>
</dbReference>
<evidence type="ECO:0000313" key="2">
    <source>
        <dbReference type="EMBL" id="MEB3429482.1"/>
    </source>
</evidence>
<gene>
    <name evidence="2" type="ORF">VLK81_05570</name>
</gene>
<keyword evidence="3" id="KW-1185">Reference proteome</keyword>
<dbReference type="RefSeq" id="WP_324619668.1">
    <property type="nucleotide sequence ID" value="NZ_JAYKOT010000003.1"/>
</dbReference>
<keyword evidence="1" id="KW-0472">Membrane</keyword>
<dbReference type="AlphaFoldDB" id="A0AAW9MXV3"/>
<dbReference type="EMBL" id="JAYKOT010000003">
    <property type="protein sequence ID" value="MEB3429482.1"/>
    <property type="molecule type" value="Genomic_DNA"/>
</dbReference>
<feature type="transmembrane region" description="Helical" evidence="1">
    <location>
        <begin position="12"/>
        <end position="35"/>
    </location>
</feature>
<evidence type="ECO:0000313" key="3">
    <source>
        <dbReference type="Proteomes" id="UP001357733"/>
    </source>
</evidence>
<evidence type="ECO:0000256" key="1">
    <source>
        <dbReference type="SAM" id="Phobius"/>
    </source>
</evidence>
<proteinExistence type="predicted"/>
<name>A0AAW9MXV3_9FIRM</name>
<comment type="caution">
    <text evidence="2">The sequence shown here is derived from an EMBL/GenBank/DDBJ whole genome shotgun (WGS) entry which is preliminary data.</text>
</comment>
<evidence type="ECO:0008006" key="4">
    <source>
        <dbReference type="Google" id="ProtNLM"/>
    </source>
</evidence>
<feature type="transmembrane region" description="Helical" evidence="1">
    <location>
        <begin position="79"/>
        <end position="96"/>
    </location>
</feature>
<feature type="transmembrane region" description="Helical" evidence="1">
    <location>
        <begin position="133"/>
        <end position="151"/>
    </location>
</feature>
<reference evidence="2 3" key="1">
    <citation type="submission" date="2024-01" db="EMBL/GenBank/DDBJ databases">
        <title>Complete genome sequence of Citroniella saccharovorans strain M6.X9, isolated from human fecal sample.</title>
        <authorList>
            <person name="Cheng G."/>
            <person name="Westerholm M."/>
            <person name="Schnurer A."/>
        </authorList>
    </citation>
    <scope>NUCLEOTIDE SEQUENCE [LARGE SCALE GENOMIC DNA]</scope>
    <source>
        <strain evidence="2 3">DSM 29873</strain>
    </source>
</reference>
<feature type="transmembrane region" description="Helical" evidence="1">
    <location>
        <begin position="55"/>
        <end position="72"/>
    </location>
</feature>
<organism evidence="2 3">
    <name type="scientific">Citroniella saccharovorans</name>
    <dbReference type="NCBI Taxonomy" id="2053367"/>
    <lineage>
        <taxon>Bacteria</taxon>
        <taxon>Bacillati</taxon>
        <taxon>Bacillota</taxon>
        <taxon>Tissierellia</taxon>
        <taxon>Tissierellales</taxon>
        <taxon>Peptoniphilaceae</taxon>
        <taxon>Citroniella</taxon>
    </lineage>
</organism>
<sequence length="355" mass="41059">MHNKADGNIDEALKKLFFTGGIVALFLSVLTWIYVIFLGRTFYILRTSLQSDYNQYALSIYIGFFIGLFYILKYSTKYKLIKFFVFITLVGPIFYTSGSRRFLLAILPSFMIFIVFAILYVKRLNNNFNIKKFIIVLFLSLLTSFAIISLYNNHSNKIYEKLKNEFNSDDFISSMDVDTDDILHGFALEKSLSEKAETIKSGSALGQREKIWSIAIDEIKSYNIKDLILGKGGSHHRDIYRTDKARKLLFPENTPKEKFHDYHPHSFFFVDILDGGLIKLSISILLIVSIISIFVKLFLRNEYIMSGLILIYGANYLYSQSIDSINGIFENRLTYIFLIISYAGAFILDEKEKNY</sequence>
<accession>A0AAW9MXV3</accession>
<protein>
    <recommendedName>
        <fullName evidence="4">O-antigen ligase</fullName>
    </recommendedName>
</protein>